<dbReference type="Proteomes" id="UP000095229">
    <property type="component" value="Unassembled WGS sequence"/>
</dbReference>
<name>A0A1E5JV66_9GAMM</name>
<dbReference type="PROSITE" id="PS00216">
    <property type="entry name" value="SUGAR_TRANSPORT_1"/>
    <property type="match status" value="1"/>
</dbReference>
<evidence type="ECO:0000313" key="8">
    <source>
        <dbReference type="EMBL" id="OEH48375.1"/>
    </source>
</evidence>
<feature type="transmembrane region" description="Helical" evidence="6">
    <location>
        <begin position="363"/>
        <end position="385"/>
    </location>
</feature>
<dbReference type="InterPro" id="IPR011701">
    <property type="entry name" value="MFS"/>
</dbReference>
<evidence type="ECO:0000256" key="3">
    <source>
        <dbReference type="ARBA" id="ARBA00022692"/>
    </source>
</evidence>
<keyword evidence="3 6" id="KW-0812">Transmembrane</keyword>
<feature type="transmembrane region" description="Helical" evidence="6">
    <location>
        <begin position="239"/>
        <end position="260"/>
    </location>
</feature>
<feature type="transmembrane region" description="Helical" evidence="6">
    <location>
        <begin position="336"/>
        <end position="357"/>
    </location>
</feature>
<dbReference type="Pfam" id="PF07690">
    <property type="entry name" value="MFS_1"/>
    <property type="match status" value="1"/>
</dbReference>
<dbReference type="PROSITE" id="PS50850">
    <property type="entry name" value="MFS"/>
    <property type="match status" value="1"/>
</dbReference>
<feature type="transmembrane region" description="Helical" evidence="6">
    <location>
        <begin position="149"/>
        <end position="169"/>
    </location>
</feature>
<feature type="transmembrane region" description="Helical" evidence="6">
    <location>
        <begin position="272"/>
        <end position="294"/>
    </location>
</feature>
<organism evidence="8 9">
    <name type="scientific">Legionella parisiensis</name>
    <dbReference type="NCBI Taxonomy" id="45071"/>
    <lineage>
        <taxon>Bacteria</taxon>
        <taxon>Pseudomonadati</taxon>
        <taxon>Pseudomonadota</taxon>
        <taxon>Gammaproteobacteria</taxon>
        <taxon>Legionellales</taxon>
        <taxon>Legionellaceae</taxon>
        <taxon>Legionella</taxon>
    </lineage>
</organism>
<dbReference type="InterPro" id="IPR036259">
    <property type="entry name" value="MFS_trans_sf"/>
</dbReference>
<evidence type="ECO:0000256" key="2">
    <source>
        <dbReference type="ARBA" id="ARBA00022448"/>
    </source>
</evidence>
<evidence type="ECO:0000313" key="9">
    <source>
        <dbReference type="Proteomes" id="UP000095229"/>
    </source>
</evidence>
<dbReference type="InterPro" id="IPR005829">
    <property type="entry name" value="Sugar_transporter_CS"/>
</dbReference>
<protein>
    <submittedName>
        <fullName evidence="8">Multidrug transporter MdfA</fullName>
    </submittedName>
</protein>
<dbReference type="OrthoDB" id="9814303at2"/>
<keyword evidence="5 6" id="KW-0472">Membrane</keyword>
<feature type="transmembrane region" description="Helical" evidence="6">
    <location>
        <begin position="85"/>
        <end position="107"/>
    </location>
</feature>
<feature type="transmembrane region" description="Helical" evidence="6">
    <location>
        <begin position="206"/>
        <end position="233"/>
    </location>
</feature>
<dbReference type="InterPro" id="IPR020846">
    <property type="entry name" value="MFS_dom"/>
</dbReference>
<keyword evidence="4 6" id="KW-1133">Transmembrane helix</keyword>
<evidence type="ECO:0000259" key="7">
    <source>
        <dbReference type="PROSITE" id="PS50850"/>
    </source>
</evidence>
<keyword evidence="9" id="KW-1185">Reference proteome</keyword>
<comment type="caution">
    <text evidence="8">The sequence shown here is derived from an EMBL/GenBank/DDBJ whole genome shotgun (WGS) entry which is preliminary data.</text>
</comment>
<dbReference type="PANTHER" id="PTHR23502:SF132">
    <property type="entry name" value="POLYAMINE TRANSPORTER 2-RELATED"/>
    <property type="match status" value="1"/>
</dbReference>
<gene>
    <name evidence="8" type="primary">mdfA</name>
    <name evidence="8" type="ORF">lpari_00631</name>
</gene>
<proteinExistence type="predicted"/>
<dbReference type="SUPFAM" id="SSF103473">
    <property type="entry name" value="MFS general substrate transporter"/>
    <property type="match status" value="1"/>
</dbReference>
<feature type="transmembrane region" description="Helical" evidence="6">
    <location>
        <begin position="119"/>
        <end position="143"/>
    </location>
</feature>
<keyword evidence="2" id="KW-0813">Transport</keyword>
<dbReference type="EMBL" id="LSOG01000018">
    <property type="protein sequence ID" value="OEH48375.1"/>
    <property type="molecule type" value="Genomic_DNA"/>
</dbReference>
<evidence type="ECO:0000256" key="5">
    <source>
        <dbReference type="ARBA" id="ARBA00023136"/>
    </source>
</evidence>
<dbReference type="Gene3D" id="1.20.1720.10">
    <property type="entry name" value="Multidrug resistance protein D"/>
    <property type="match status" value="1"/>
</dbReference>
<dbReference type="AlphaFoldDB" id="A0A1E5JV66"/>
<feature type="transmembrane region" description="Helical" evidence="6">
    <location>
        <begin position="306"/>
        <end position="324"/>
    </location>
</feature>
<dbReference type="GO" id="GO:0005886">
    <property type="term" value="C:plasma membrane"/>
    <property type="evidence" value="ECO:0007669"/>
    <property type="project" value="TreeGrafter"/>
</dbReference>
<evidence type="ECO:0000256" key="6">
    <source>
        <dbReference type="SAM" id="Phobius"/>
    </source>
</evidence>
<dbReference type="GO" id="GO:0015385">
    <property type="term" value="F:sodium:proton antiporter activity"/>
    <property type="evidence" value="ECO:0007669"/>
    <property type="project" value="TreeGrafter"/>
</dbReference>
<dbReference type="STRING" id="45071.Lpar_2477"/>
<accession>A0A1E5JV66</accession>
<dbReference type="GO" id="GO:1990961">
    <property type="term" value="P:xenobiotic detoxification by transmembrane export across the plasma membrane"/>
    <property type="evidence" value="ECO:0007669"/>
    <property type="project" value="TreeGrafter"/>
</dbReference>
<dbReference type="PANTHER" id="PTHR23502">
    <property type="entry name" value="MAJOR FACILITATOR SUPERFAMILY"/>
    <property type="match status" value="1"/>
</dbReference>
<feature type="transmembrane region" description="Helical" evidence="6">
    <location>
        <begin position="30"/>
        <end position="49"/>
    </location>
</feature>
<feature type="domain" description="Major facilitator superfamily (MFS) profile" evidence="7">
    <location>
        <begin position="1"/>
        <end position="389"/>
    </location>
</feature>
<evidence type="ECO:0000256" key="1">
    <source>
        <dbReference type="ARBA" id="ARBA00004141"/>
    </source>
</evidence>
<reference evidence="8 9" key="1">
    <citation type="submission" date="2016-02" db="EMBL/GenBank/DDBJ databases">
        <title>Secondary metabolites in Legionella.</title>
        <authorList>
            <person name="Tobias N.J."/>
            <person name="Bode H.B."/>
        </authorList>
    </citation>
    <scope>NUCLEOTIDE SEQUENCE [LARGE SCALE GENOMIC DNA]</scope>
    <source>
        <strain evidence="8 9">DSM 19216</strain>
    </source>
</reference>
<dbReference type="CDD" id="cd17320">
    <property type="entry name" value="MFS_MdfA_MDR_like"/>
    <property type="match status" value="1"/>
</dbReference>
<feature type="transmembrane region" description="Helical" evidence="6">
    <location>
        <begin position="61"/>
        <end position="79"/>
    </location>
</feature>
<comment type="subcellular location">
    <subcellularLocation>
        <location evidence="1">Membrane</location>
        <topology evidence="1">Multi-pass membrane protein</topology>
    </subcellularLocation>
</comment>
<sequence>MYEFLTYIANDMIMPGMIYVVRSFDAPESAVATSLSVYILGGASLQIFLGPISDSYGRRPMMLVGAFLFFIFTLFIASSNSMNQFLIARFFQGMGLCFIGVIGYATIQEIFEEMDAIRLISIMANVAILAPLLGPLIGALVIHYTSWRYIFVTIAIGALVALWGLWRYMPEPIGQIKRSGELTPKTKFSAQKVIQNYKDLFTNKKFCFGTLAAGTVGIPCIAWIALAPIILIVEAKLTVIQYGLWQLPVFGATILGNWFLHQLTYKYKIERIVFLGCIIMIIGAVLTSLLPFLYGNAYYYLLPGTIIYFFALSVINAPLNRFCLFVTPVSKGTASAVVSLCVMVVGALGTEIASIFYKQHNNLHFALYCNAVQLLFLIFTGLAFLPKNSVATESEVDASSAM</sequence>
<dbReference type="PATRIC" id="fig|45071.7.peg.677"/>
<evidence type="ECO:0000256" key="4">
    <source>
        <dbReference type="ARBA" id="ARBA00022989"/>
    </source>
</evidence>